<gene>
    <name evidence="2" type="ORF">EYF80_061500</name>
</gene>
<dbReference type="EMBL" id="SRLO01006986">
    <property type="protein sequence ID" value="TNN28351.1"/>
    <property type="molecule type" value="Genomic_DNA"/>
</dbReference>
<organism evidence="2 3">
    <name type="scientific">Liparis tanakae</name>
    <name type="common">Tanaka's snailfish</name>
    <dbReference type="NCBI Taxonomy" id="230148"/>
    <lineage>
        <taxon>Eukaryota</taxon>
        <taxon>Metazoa</taxon>
        <taxon>Chordata</taxon>
        <taxon>Craniata</taxon>
        <taxon>Vertebrata</taxon>
        <taxon>Euteleostomi</taxon>
        <taxon>Actinopterygii</taxon>
        <taxon>Neopterygii</taxon>
        <taxon>Teleostei</taxon>
        <taxon>Neoteleostei</taxon>
        <taxon>Acanthomorphata</taxon>
        <taxon>Eupercaria</taxon>
        <taxon>Perciformes</taxon>
        <taxon>Cottioidei</taxon>
        <taxon>Cottales</taxon>
        <taxon>Liparidae</taxon>
        <taxon>Liparis</taxon>
    </lineage>
</organism>
<keyword evidence="3" id="KW-1185">Reference proteome</keyword>
<dbReference type="AlphaFoldDB" id="A0A4Z2EIA7"/>
<name>A0A4Z2EIA7_9TELE</name>
<comment type="caution">
    <text evidence="2">The sequence shown here is derived from an EMBL/GenBank/DDBJ whole genome shotgun (WGS) entry which is preliminary data.</text>
</comment>
<proteinExistence type="predicted"/>
<dbReference type="Proteomes" id="UP000314294">
    <property type="component" value="Unassembled WGS sequence"/>
</dbReference>
<evidence type="ECO:0000313" key="3">
    <source>
        <dbReference type="Proteomes" id="UP000314294"/>
    </source>
</evidence>
<sequence length="63" mass="6973">MKVIPETRSRRERVRGRRDGKSSVGRILGAAEAERENALESRSTPLTHISTFTAELLTPPQGV</sequence>
<reference evidence="2 3" key="1">
    <citation type="submission" date="2019-03" db="EMBL/GenBank/DDBJ databases">
        <title>First draft genome of Liparis tanakae, snailfish: a comprehensive survey of snailfish specific genes.</title>
        <authorList>
            <person name="Kim W."/>
            <person name="Song I."/>
            <person name="Jeong J.-H."/>
            <person name="Kim D."/>
            <person name="Kim S."/>
            <person name="Ryu S."/>
            <person name="Song J.Y."/>
            <person name="Lee S.K."/>
        </authorList>
    </citation>
    <scope>NUCLEOTIDE SEQUENCE [LARGE SCALE GENOMIC DNA]</scope>
    <source>
        <tissue evidence="2">Muscle</tissue>
    </source>
</reference>
<accession>A0A4Z2EIA7</accession>
<feature type="region of interest" description="Disordered" evidence="1">
    <location>
        <begin position="1"/>
        <end position="41"/>
    </location>
</feature>
<evidence type="ECO:0000256" key="1">
    <source>
        <dbReference type="SAM" id="MobiDB-lite"/>
    </source>
</evidence>
<protein>
    <submittedName>
        <fullName evidence="2">Uncharacterized protein</fullName>
    </submittedName>
</protein>
<evidence type="ECO:0000313" key="2">
    <source>
        <dbReference type="EMBL" id="TNN28351.1"/>
    </source>
</evidence>